<evidence type="ECO:0000313" key="3">
    <source>
        <dbReference type="Proteomes" id="UP000256964"/>
    </source>
</evidence>
<sequence>METKTTSGGKEKGETATAKERSTAERTEREDRTKGEGGERTGDDQREATVYAWWKAYGNDHEKTGGQRTHTHVYATRFHPSMPLDMGQRVKIVALAKDRTTITATSLEEYQPYEPHVVGTVDKIERSSPGWARVSLNNECRGNRVGRVEVEIPFKAGVTISIGRLNCPGEGVERTYHAPRDKEGWREKAECGARGCRLMLPSGRVERTIRMRPARRGDGAYEDLRATGEGTLAMHLWMRYDYAK</sequence>
<keyword evidence="3" id="KW-1185">Reference proteome</keyword>
<gene>
    <name evidence="2" type="ORF">OH76DRAFT_1416838</name>
</gene>
<organism evidence="2 3">
    <name type="scientific">Lentinus brumalis</name>
    <dbReference type="NCBI Taxonomy" id="2498619"/>
    <lineage>
        <taxon>Eukaryota</taxon>
        <taxon>Fungi</taxon>
        <taxon>Dikarya</taxon>
        <taxon>Basidiomycota</taxon>
        <taxon>Agaricomycotina</taxon>
        <taxon>Agaricomycetes</taxon>
        <taxon>Polyporales</taxon>
        <taxon>Polyporaceae</taxon>
        <taxon>Lentinus</taxon>
    </lineage>
</organism>
<protein>
    <submittedName>
        <fullName evidence="2">Uncharacterized protein</fullName>
    </submittedName>
</protein>
<dbReference type="AlphaFoldDB" id="A0A371DIE8"/>
<evidence type="ECO:0000313" key="2">
    <source>
        <dbReference type="EMBL" id="RDX52305.1"/>
    </source>
</evidence>
<accession>A0A371DIE8</accession>
<reference evidence="2 3" key="1">
    <citation type="journal article" date="2018" name="Biotechnol. Biofuels">
        <title>Integrative visual omics of the white-rot fungus Polyporus brumalis exposes the biotechnological potential of its oxidative enzymes for delignifying raw plant biomass.</title>
        <authorList>
            <person name="Miyauchi S."/>
            <person name="Rancon A."/>
            <person name="Drula E."/>
            <person name="Hage H."/>
            <person name="Chaduli D."/>
            <person name="Favel A."/>
            <person name="Grisel S."/>
            <person name="Henrissat B."/>
            <person name="Herpoel-Gimbert I."/>
            <person name="Ruiz-Duenas F.J."/>
            <person name="Chevret D."/>
            <person name="Hainaut M."/>
            <person name="Lin J."/>
            <person name="Wang M."/>
            <person name="Pangilinan J."/>
            <person name="Lipzen A."/>
            <person name="Lesage-Meessen L."/>
            <person name="Navarro D."/>
            <person name="Riley R."/>
            <person name="Grigoriev I.V."/>
            <person name="Zhou S."/>
            <person name="Raouche S."/>
            <person name="Rosso M.N."/>
        </authorList>
    </citation>
    <scope>NUCLEOTIDE SEQUENCE [LARGE SCALE GENOMIC DNA]</scope>
    <source>
        <strain evidence="2 3">BRFM 1820</strain>
    </source>
</reference>
<dbReference type="EMBL" id="KZ857391">
    <property type="protein sequence ID" value="RDX52305.1"/>
    <property type="molecule type" value="Genomic_DNA"/>
</dbReference>
<proteinExistence type="predicted"/>
<dbReference type="Proteomes" id="UP000256964">
    <property type="component" value="Unassembled WGS sequence"/>
</dbReference>
<evidence type="ECO:0000256" key="1">
    <source>
        <dbReference type="SAM" id="MobiDB-lite"/>
    </source>
</evidence>
<feature type="region of interest" description="Disordered" evidence="1">
    <location>
        <begin position="1"/>
        <end position="44"/>
    </location>
</feature>
<name>A0A371DIE8_9APHY</name>